<keyword evidence="5" id="KW-0677">Repeat</keyword>
<keyword evidence="6 12" id="KW-0931">ER-Golgi transport</keyword>
<dbReference type="GO" id="GO:0005198">
    <property type="term" value="F:structural molecule activity"/>
    <property type="evidence" value="ECO:0007669"/>
    <property type="project" value="InterPro"/>
</dbReference>
<evidence type="ECO:0000313" key="18">
    <source>
        <dbReference type="Proteomes" id="UP000541444"/>
    </source>
</evidence>
<evidence type="ECO:0000256" key="7">
    <source>
        <dbReference type="ARBA" id="ARBA00022927"/>
    </source>
</evidence>
<dbReference type="InterPro" id="IPR029446">
    <property type="entry name" value="COPB1_appendage_platform_dom"/>
</dbReference>
<gene>
    <name evidence="17" type="ORF">GIB67_013830</name>
</gene>
<comment type="caution">
    <text evidence="17">The sequence shown here is derived from an EMBL/GenBank/DDBJ whole genome shotgun (WGS) entry which is preliminary data.</text>
</comment>
<dbReference type="Proteomes" id="UP000541444">
    <property type="component" value="Unassembled WGS sequence"/>
</dbReference>
<dbReference type="InterPro" id="IPR002553">
    <property type="entry name" value="Clathrin/coatomer_adapt-like_N"/>
</dbReference>
<evidence type="ECO:0000256" key="13">
    <source>
        <dbReference type="SAM" id="MobiDB-lite"/>
    </source>
</evidence>
<evidence type="ECO:0000313" key="17">
    <source>
        <dbReference type="EMBL" id="KAF6161753.1"/>
    </source>
</evidence>
<evidence type="ECO:0000256" key="12">
    <source>
        <dbReference type="PIRNR" id="PIRNR005727"/>
    </source>
</evidence>
<dbReference type="EMBL" id="JACGCM010001097">
    <property type="protein sequence ID" value="KAF6161753.1"/>
    <property type="molecule type" value="Genomic_DNA"/>
</dbReference>
<evidence type="ECO:0000256" key="9">
    <source>
        <dbReference type="ARBA" id="ARBA00023136"/>
    </source>
</evidence>
<accession>A0A7J7N3P6</accession>
<dbReference type="FunFam" id="1.25.10.10:FF:000166">
    <property type="entry name" value="Coatomer subunit beta"/>
    <property type="match status" value="1"/>
</dbReference>
<evidence type="ECO:0000259" key="15">
    <source>
        <dbReference type="Pfam" id="PF07718"/>
    </source>
</evidence>
<keyword evidence="8 12" id="KW-0333">Golgi apparatus</keyword>
<dbReference type="PIRSF" id="PIRSF005727">
    <property type="entry name" value="Coatomer_beta_subunit"/>
    <property type="match status" value="1"/>
</dbReference>
<keyword evidence="3 12" id="KW-0813">Transport</keyword>
<dbReference type="SUPFAM" id="SSF48371">
    <property type="entry name" value="ARM repeat"/>
    <property type="match status" value="1"/>
</dbReference>
<evidence type="ECO:0000256" key="8">
    <source>
        <dbReference type="ARBA" id="ARBA00023034"/>
    </source>
</evidence>
<dbReference type="GO" id="GO:0006891">
    <property type="term" value="P:intra-Golgi vesicle-mediated transport"/>
    <property type="evidence" value="ECO:0007669"/>
    <property type="project" value="TreeGrafter"/>
</dbReference>
<dbReference type="InterPro" id="IPR011710">
    <property type="entry name" value="Coatomer_bsu_C"/>
</dbReference>
<feature type="compositionally biased region" description="Polar residues" evidence="13">
    <location>
        <begin position="492"/>
        <end position="508"/>
    </location>
</feature>
<dbReference type="GO" id="GO:0000139">
    <property type="term" value="C:Golgi membrane"/>
    <property type="evidence" value="ECO:0007669"/>
    <property type="project" value="UniProtKB-SubCell"/>
</dbReference>
<dbReference type="GO" id="GO:0030126">
    <property type="term" value="C:COPI vesicle coat"/>
    <property type="evidence" value="ECO:0007669"/>
    <property type="project" value="InterPro"/>
</dbReference>
<dbReference type="Pfam" id="PF01602">
    <property type="entry name" value="Adaptin_N"/>
    <property type="match status" value="1"/>
</dbReference>
<dbReference type="InterPro" id="IPR016024">
    <property type="entry name" value="ARM-type_fold"/>
</dbReference>
<feature type="region of interest" description="Disordered" evidence="13">
    <location>
        <begin position="488"/>
        <end position="508"/>
    </location>
</feature>
<feature type="domain" description="Coatomer beta subunit appendage platform" evidence="16">
    <location>
        <begin position="814"/>
        <end position="941"/>
    </location>
</feature>
<keyword evidence="4 12" id="KW-0963">Cytoplasm</keyword>
<dbReference type="InterPro" id="IPR011989">
    <property type="entry name" value="ARM-like"/>
</dbReference>
<dbReference type="Pfam" id="PF14806">
    <property type="entry name" value="Coatomer_b_Cpla"/>
    <property type="match status" value="1"/>
</dbReference>
<comment type="function">
    <text evidence="11 12">The coatomer is a cytosolic protein complex that binds to dilysine motifs and reversibly associates with Golgi non-clathrin-coated vesicles, which further mediate biosynthetic protein transport from the ER, via the Golgi up to the trans Golgi network. Coatomer complex is required for budding from Golgi membranes, and is essential for the retrograde Golgi-to-ER transport of dilysine-tagged proteins.</text>
</comment>
<evidence type="ECO:0000256" key="3">
    <source>
        <dbReference type="ARBA" id="ARBA00022448"/>
    </source>
</evidence>
<organism evidence="17 18">
    <name type="scientific">Kingdonia uniflora</name>
    <dbReference type="NCBI Taxonomy" id="39325"/>
    <lineage>
        <taxon>Eukaryota</taxon>
        <taxon>Viridiplantae</taxon>
        <taxon>Streptophyta</taxon>
        <taxon>Embryophyta</taxon>
        <taxon>Tracheophyta</taxon>
        <taxon>Spermatophyta</taxon>
        <taxon>Magnoliopsida</taxon>
        <taxon>Ranunculales</taxon>
        <taxon>Circaeasteraceae</taxon>
        <taxon>Kingdonia</taxon>
    </lineage>
</organism>
<evidence type="ECO:0000256" key="1">
    <source>
        <dbReference type="ARBA" id="ARBA00004255"/>
    </source>
</evidence>
<evidence type="ECO:0000256" key="6">
    <source>
        <dbReference type="ARBA" id="ARBA00022892"/>
    </source>
</evidence>
<evidence type="ECO:0000256" key="5">
    <source>
        <dbReference type="ARBA" id="ARBA00022737"/>
    </source>
</evidence>
<dbReference type="GO" id="GO:0006886">
    <property type="term" value="P:intracellular protein transport"/>
    <property type="evidence" value="ECO:0007669"/>
    <property type="project" value="InterPro"/>
</dbReference>
<dbReference type="Gene3D" id="1.25.10.10">
    <property type="entry name" value="Leucine-rich Repeat Variant"/>
    <property type="match status" value="1"/>
</dbReference>
<keyword evidence="10 12" id="KW-0968">Cytoplasmic vesicle</keyword>
<keyword evidence="9 12" id="KW-0472">Membrane</keyword>
<evidence type="ECO:0000256" key="2">
    <source>
        <dbReference type="ARBA" id="ARBA00011775"/>
    </source>
</evidence>
<dbReference type="Pfam" id="PF07718">
    <property type="entry name" value="Coatamer_beta_C"/>
    <property type="match status" value="1"/>
</dbReference>
<keyword evidence="18" id="KW-1185">Reference proteome</keyword>
<dbReference type="OrthoDB" id="10261439at2759"/>
<feature type="domain" description="Clathrin/coatomer adaptor adaptin-like N-terminal" evidence="14">
    <location>
        <begin position="21"/>
        <end position="464"/>
    </location>
</feature>
<comment type="subunit">
    <text evidence="2 12">Oligomeric complex that consists of at least the alpha, beta, beta', gamma, delta, epsilon and zeta subunits.</text>
</comment>
<evidence type="ECO:0000256" key="10">
    <source>
        <dbReference type="ARBA" id="ARBA00023329"/>
    </source>
</evidence>
<comment type="subcellular location">
    <subcellularLocation>
        <location evidence="12">Cytoplasm</location>
    </subcellularLocation>
    <subcellularLocation>
        <location evidence="1 12">Golgi apparatus membrane</location>
        <topology evidence="1 12">Peripheral membrane protein</topology>
        <orientation evidence="1 12">Cytoplasmic side</orientation>
    </subcellularLocation>
    <subcellularLocation>
        <location evidence="12">Cytoplasmic vesicle</location>
        <location evidence="12">COPI-coated vesicle membrane</location>
        <topology evidence="12">Peripheral membrane protein</topology>
        <orientation evidence="12">Cytoplasmic side</orientation>
    </subcellularLocation>
</comment>
<evidence type="ECO:0000256" key="4">
    <source>
        <dbReference type="ARBA" id="ARBA00022490"/>
    </source>
</evidence>
<dbReference type="PANTHER" id="PTHR10635">
    <property type="entry name" value="COATOMER SUBUNIT BETA"/>
    <property type="match status" value="1"/>
</dbReference>
<sequence length="950" mass="105721">MEKSSSLLIHFDKGTLALANEIRESLEGNDVDAKIDAMKKAVMLLLNGETLPQIFITIVRYVLPSEDHTIQKLLLLYLEIIMKTDSNGKVLPEMILICQNLRNNLQHPNEYIRGVTLRFLCRLKETELIEPLIPSVLANLEHRHSYIRRNAILAVMSIYKLSSSQGEQLLVDAPEMIEKMLSSEQDQSAKRNAFLMLFTCAQDRAVNYLLTHADSVSEWGEMLQMVVLELIKTNKGDKAKYMKIIISLLNAPSAAVIYECAGTLVSLSSAPTAIKAAANTYCQLLLSQSDNNVKLIVLDRLNELKTSHREIMVEMIMDVLRALSSPNLDIRRKTIDIALELITPRNVDEVVLTFKKEVVKTQSTEVEKNGEYRQMLVQAIHSCAIKFPEVASTVVHLLMDFLGDNNVASAIDVVVFVREIIETNPKLRVSIITRLLDTFYQIRAARVCSCALWIIGEYCLSLSEVESGTETIKQCLGDLPFYTVSDEGDSGDTASKPSQQMNSSVTVSSRRPAILADGTYATQSAASETAIAPPTLIQGSLSSTGNLRSLILTGDFFLGAVVACTLAKLVLRLEEVQPNKAEVNKASTQALLIMVSMLQLGQSSFLPHPIDNDSNDRIVLCIRLLSNTGDEARKIWLQSCRQSFVKMLADKQFRETEEIKAKAQICHSQPDDLIDFYHLKNRRGMSQLELEDEVQDDLKRATGEFTKDGDDANKLNRILQLTGFSDPVYAEAYVTVHHYDIVLDVTVINRTKETLQNLCLELATMGDLKLVERPQNYTLAPESSKQIRANIKVSSTETGVIFGNIVYEASNVLERTVVVLNDIHIDIMDYISPATCADVAFRTMWAEFEWENKVAVNTVIQDEKDFLNHIIKSTNMKCLTAPSALDGECGFLAANLYAKSVFGEDALVNVSIEKQTDGKLSGYIRIRSKTQGIALSLGDKITLKQKGGSS</sequence>
<name>A0A7J7N3P6_9MAGN</name>
<keyword evidence="7 12" id="KW-0653">Protein transport</keyword>
<dbReference type="AlphaFoldDB" id="A0A7J7N3P6"/>
<proteinExistence type="predicted"/>
<dbReference type="PANTHER" id="PTHR10635:SF0">
    <property type="entry name" value="COATOMER SUBUNIT BETA"/>
    <property type="match status" value="1"/>
</dbReference>
<feature type="domain" description="Coatomer beta subunit C-terminal" evidence="15">
    <location>
        <begin position="670"/>
        <end position="808"/>
    </location>
</feature>
<dbReference type="GO" id="GO:0006888">
    <property type="term" value="P:endoplasmic reticulum to Golgi vesicle-mediated transport"/>
    <property type="evidence" value="ECO:0007669"/>
    <property type="project" value="TreeGrafter"/>
</dbReference>
<evidence type="ECO:0000256" key="11">
    <source>
        <dbReference type="ARBA" id="ARBA00025536"/>
    </source>
</evidence>
<protein>
    <recommendedName>
        <fullName evidence="12">Coatomer subunit beta</fullName>
    </recommendedName>
    <alternativeName>
        <fullName evidence="12">Beta-coat protein</fullName>
    </alternativeName>
</protein>
<dbReference type="InterPro" id="IPR016460">
    <property type="entry name" value="COPB1"/>
</dbReference>
<evidence type="ECO:0000259" key="14">
    <source>
        <dbReference type="Pfam" id="PF01602"/>
    </source>
</evidence>
<reference evidence="17 18" key="1">
    <citation type="journal article" date="2020" name="IScience">
        <title>Genome Sequencing of the Endangered Kingdonia uniflora (Circaeasteraceae, Ranunculales) Reveals Potential Mechanisms of Evolutionary Specialization.</title>
        <authorList>
            <person name="Sun Y."/>
            <person name="Deng T."/>
            <person name="Zhang A."/>
            <person name="Moore M.J."/>
            <person name="Landis J.B."/>
            <person name="Lin N."/>
            <person name="Zhang H."/>
            <person name="Zhang X."/>
            <person name="Huang J."/>
            <person name="Zhang X."/>
            <person name="Sun H."/>
            <person name="Wang H."/>
        </authorList>
    </citation>
    <scope>NUCLEOTIDE SEQUENCE [LARGE SCALE GENOMIC DNA]</scope>
    <source>
        <strain evidence="17">TB1705</strain>
        <tissue evidence="17">Leaf</tissue>
    </source>
</reference>
<evidence type="ECO:0000259" key="16">
    <source>
        <dbReference type="Pfam" id="PF14806"/>
    </source>
</evidence>